<keyword evidence="3" id="KW-0645">Protease</keyword>
<keyword evidence="3" id="KW-0378">Hydrolase</keyword>
<keyword evidence="1" id="KW-0472">Membrane</keyword>
<dbReference type="InterPro" id="IPR003675">
    <property type="entry name" value="Rce1/LyrA-like_dom"/>
</dbReference>
<dbReference type="NCBIfam" id="NF033192">
    <property type="entry name" value="JDVT-CAAX"/>
    <property type="match status" value="1"/>
</dbReference>
<dbReference type="InParanoid" id="A0A3N0VE55"/>
<accession>A0A3N0VE55</accession>
<proteinExistence type="predicted"/>
<keyword evidence="4" id="KW-1185">Reference proteome</keyword>
<feature type="transmembrane region" description="Helical" evidence="1">
    <location>
        <begin position="66"/>
        <end position="84"/>
    </location>
</feature>
<feature type="transmembrane region" description="Helical" evidence="1">
    <location>
        <begin position="6"/>
        <end position="23"/>
    </location>
</feature>
<comment type="caution">
    <text evidence="3">The sequence shown here is derived from an EMBL/GenBank/DDBJ whole genome shotgun (WGS) entry which is preliminary data.</text>
</comment>
<protein>
    <submittedName>
        <fullName evidence="3">JDVT-CTERM system CAAX-type protease</fullName>
    </submittedName>
</protein>
<feature type="domain" description="CAAX prenyl protease 2/Lysostaphin resistance protein A-like" evidence="2">
    <location>
        <begin position="8"/>
        <end position="102"/>
    </location>
</feature>
<evidence type="ECO:0000259" key="2">
    <source>
        <dbReference type="Pfam" id="PF02517"/>
    </source>
</evidence>
<dbReference type="Pfam" id="PF02517">
    <property type="entry name" value="Rce1-like"/>
    <property type="match status" value="1"/>
</dbReference>
<feature type="transmembrane region" description="Helical" evidence="1">
    <location>
        <begin position="43"/>
        <end position="60"/>
    </location>
</feature>
<evidence type="ECO:0000256" key="1">
    <source>
        <dbReference type="SAM" id="Phobius"/>
    </source>
</evidence>
<dbReference type="GO" id="GO:0006508">
    <property type="term" value="P:proteolysis"/>
    <property type="evidence" value="ECO:0007669"/>
    <property type="project" value="UniProtKB-KW"/>
</dbReference>
<gene>
    <name evidence="3" type="ORF">ED208_08275</name>
</gene>
<dbReference type="AlphaFoldDB" id="A0A3N0VE55"/>
<evidence type="ECO:0000313" key="4">
    <source>
        <dbReference type="Proteomes" id="UP000282106"/>
    </source>
</evidence>
<evidence type="ECO:0000313" key="3">
    <source>
        <dbReference type="EMBL" id="ROH90962.1"/>
    </source>
</evidence>
<feature type="transmembrane region" description="Helical" evidence="1">
    <location>
        <begin position="91"/>
        <end position="113"/>
    </location>
</feature>
<dbReference type="GO" id="GO:0080120">
    <property type="term" value="P:CAAX-box protein maturation"/>
    <property type="evidence" value="ECO:0007669"/>
    <property type="project" value="UniProtKB-ARBA"/>
</dbReference>
<keyword evidence="1" id="KW-1133">Transmembrane helix</keyword>
<dbReference type="RefSeq" id="WP_123211417.1">
    <property type="nucleotide sequence ID" value="NZ_RJVO01000003.1"/>
</dbReference>
<dbReference type="EMBL" id="RJVO01000003">
    <property type="protein sequence ID" value="ROH90962.1"/>
    <property type="molecule type" value="Genomic_DNA"/>
</dbReference>
<keyword evidence="1" id="KW-0812">Transmembrane</keyword>
<dbReference type="GO" id="GO:0004175">
    <property type="term" value="F:endopeptidase activity"/>
    <property type="evidence" value="ECO:0007669"/>
    <property type="project" value="UniProtKB-ARBA"/>
</dbReference>
<sequence length="117" mass="12925">MSPPAEPALLASLVLAAVLEEVIFRAGLQEALLRWRHTASRRCLGLSAANLMTALLFAAAHAWTRSAWLAGATLAPALLLGWLYERRRSIWPCIALHAGFNLCWWLAAPWLAFGLRH</sequence>
<organism evidence="3 4">
    <name type="scientific">Stagnimonas aquatica</name>
    <dbReference type="NCBI Taxonomy" id="2689987"/>
    <lineage>
        <taxon>Bacteria</taxon>
        <taxon>Pseudomonadati</taxon>
        <taxon>Pseudomonadota</taxon>
        <taxon>Gammaproteobacteria</taxon>
        <taxon>Nevskiales</taxon>
        <taxon>Nevskiaceae</taxon>
        <taxon>Stagnimonas</taxon>
    </lineage>
</organism>
<name>A0A3N0VE55_9GAMM</name>
<dbReference type="Proteomes" id="UP000282106">
    <property type="component" value="Unassembled WGS sequence"/>
</dbReference>
<reference evidence="3 4" key="1">
    <citation type="submission" date="2018-10" db="EMBL/GenBank/DDBJ databases">
        <authorList>
            <person name="Chen W.-M."/>
        </authorList>
    </citation>
    <scope>NUCLEOTIDE SEQUENCE [LARGE SCALE GENOMIC DNA]</scope>
    <source>
        <strain evidence="3 4">THS-13</strain>
    </source>
</reference>